<dbReference type="Pfam" id="PF06452">
    <property type="entry name" value="CBM9_1"/>
    <property type="match status" value="1"/>
</dbReference>
<evidence type="ECO:0000313" key="3">
    <source>
        <dbReference type="Proteomes" id="UP000576225"/>
    </source>
</evidence>
<dbReference type="GO" id="GO:0030246">
    <property type="term" value="F:carbohydrate binding"/>
    <property type="evidence" value="ECO:0007669"/>
    <property type="project" value="InterPro"/>
</dbReference>
<accession>A0A848B216</accession>
<dbReference type="Proteomes" id="UP000576225">
    <property type="component" value="Unassembled WGS sequence"/>
</dbReference>
<dbReference type="AlphaFoldDB" id="A0A848B216"/>
<proteinExistence type="predicted"/>
<comment type="caution">
    <text evidence="2">The sequence shown here is derived from an EMBL/GenBank/DDBJ whole genome shotgun (WGS) entry which is preliminary data.</text>
</comment>
<dbReference type="InterPro" id="IPR010502">
    <property type="entry name" value="Carb-bd_dom_fam9"/>
</dbReference>
<dbReference type="RefSeq" id="WP_168962497.1">
    <property type="nucleotide sequence ID" value="NZ_JABAEW010000016.1"/>
</dbReference>
<protein>
    <recommendedName>
        <fullName evidence="1">Carbohydrate-binding domain-containing protein</fullName>
    </recommendedName>
</protein>
<gene>
    <name evidence="2" type="ORF">HF882_09955</name>
</gene>
<feature type="domain" description="Carbohydrate-binding" evidence="1">
    <location>
        <begin position="210"/>
        <end position="364"/>
    </location>
</feature>
<dbReference type="GO" id="GO:0004553">
    <property type="term" value="F:hydrolase activity, hydrolyzing O-glycosyl compounds"/>
    <property type="evidence" value="ECO:0007669"/>
    <property type="project" value="InterPro"/>
</dbReference>
<dbReference type="EMBL" id="JABAEW010000016">
    <property type="protein sequence ID" value="NMD86906.1"/>
    <property type="molecule type" value="Genomic_DNA"/>
</dbReference>
<dbReference type="SUPFAM" id="SSF49344">
    <property type="entry name" value="CBD9-like"/>
    <property type="match status" value="1"/>
</dbReference>
<evidence type="ECO:0000313" key="2">
    <source>
        <dbReference type="EMBL" id="NMD86906.1"/>
    </source>
</evidence>
<sequence>MALTAWSENGGLLPVIVRTDAVSAEAVDLMNNSRPVEIHDGRILLEIGSVPVTLRLKGATRAEFAGNPVRLESADIALPGKTYRFAAKLTNPLDEPAEFALEFRAPAGFRPEKTQRRITVPAGKTVELACELHADETLRPAFGVPVSLTADYRLSGDTVKGSIAIPVRVAQVVPQGATAGRAPDFTLAHRRQVRELFTGDPSRGHLLWKGPRDLSGQVSLGTEGANLLLLVRVTDNIHCQPERGANTWMGDNVQFALELPGRKDAWEFGLTRLADGSPEVWCWNAPEGFAPASAARGIALATSRKGTETVYRAKIPFETLGLTPELLKKGFRFNLLINDNDGGGRQGWISIAPGIGERKDPSQFPFVIFD</sequence>
<evidence type="ECO:0000259" key="1">
    <source>
        <dbReference type="Pfam" id="PF06452"/>
    </source>
</evidence>
<dbReference type="Gene3D" id="2.60.40.1190">
    <property type="match status" value="1"/>
</dbReference>
<name>A0A848B216_9BACT</name>
<dbReference type="CDD" id="cd09621">
    <property type="entry name" value="CBM9_like_5"/>
    <property type="match status" value="1"/>
</dbReference>
<organism evidence="2 3">
    <name type="scientific">Victivallis vadensis</name>
    <dbReference type="NCBI Taxonomy" id="172901"/>
    <lineage>
        <taxon>Bacteria</taxon>
        <taxon>Pseudomonadati</taxon>
        <taxon>Lentisphaerota</taxon>
        <taxon>Lentisphaeria</taxon>
        <taxon>Victivallales</taxon>
        <taxon>Victivallaceae</taxon>
        <taxon>Victivallis</taxon>
    </lineage>
</organism>
<reference evidence="2 3" key="1">
    <citation type="submission" date="2020-04" db="EMBL/GenBank/DDBJ databases">
        <authorList>
            <person name="Hitch T.C.A."/>
            <person name="Wylensek D."/>
            <person name="Clavel T."/>
        </authorList>
    </citation>
    <scope>NUCLEOTIDE SEQUENCE [LARGE SCALE GENOMIC DNA]</scope>
    <source>
        <strain evidence="2 3">COR2-253-APC-1A</strain>
    </source>
</reference>
<dbReference type="GO" id="GO:0016052">
    <property type="term" value="P:carbohydrate catabolic process"/>
    <property type="evidence" value="ECO:0007669"/>
    <property type="project" value="InterPro"/>
</dbReference>